<feature type="domain" description="Response regulatory" evidence="4">
    <location>
        <begin position="12"/>
        <end position="121"/>
    </location>
</feature>
<dbReference type="EMBL" id="SSTI01000010">
    <property type="protein sequence ID" value="THG38712.1"/>
    <property type="molecule type" value="Genomic_DNA"/>
</dbReference>
<evidence type="ECO:0000256" key="1">
    <source>
        <dbReference type="ARBA" id="ARBA00022553"/>
    </source>
</evidence>
<sequence length="167" mass="18251">MIFRKRKRSIIRLLLVEDEPLVAFDTEHLLSEQDFEIVATVDRVSDAVATLQAGHDIHLVLVDVRLADGSGIDVARAAGERGIPSLFVTGDCPPEAELVGVGCLYKPFEQRDLLQSIKAIEASRAGKVPRRLPDALRLFSADRGNEAPRVSQTPDATIQQSSVPGRE</sequence>
<dbReference type="InterPro" id="IPR011006">
    <property type="entry name" value="CheY-like_superfamily"/>
</dbReference>
<dbReference type="Pfam" id="PF00072">
    <property type="entry name" value="Response_reg"/>
    <property type="match status" value="1"/>
</dbReference>
<dbReference type="SMART" id="SM00448">
    <property type="entry name" value="REC"/>
    <property type="match status" value="1"/>
</dbReference>
<dbReference type="Gene3D" id="3.40.50.2300">
    <property type="match status" value="1"/>
</dbReference>
<dbReference type="PROSITE" id="PS50110">
    <property type="entry name" value="RESPONSE_REGULATORY"/>
    <property type="match status" value="1"/>
</dbReference>
<gene>
    <name evidence="5" type="ORF">E5988_13645</name>
</gene>
<proteinExistence type="predicted"/>
<organism evidence="5 6">
    <name type="scientific">Sphingomonas olei</name>
    <dbReference type="NCBI Taxonomy" id="1886787"/>
    <lineage>
        <taxon>Bacteria</taxon>
        <taxon>Pseudomonadati</taxon>
        <taxon>Pseudomonadota</taxon>
        <taxon>Alphaproteobacteria</taxon>
        <taxon>Sphingomonadales</taxon>
        <taxon>Sphingomonadaceae</taxon>
        <taxon>Sphingomonas</taxon>
    </lineage>
</organism>
<feature type="compositionally biased region" description="Polar residues" evidence="3">
    <location>
        <begin position="150"/>
        <end position="167"/>
    </location>
</feature>
<reference evidence="5 6" key="1">
    <citation type="submission" date="2019-04" db="EMBL/GenBank/DDBJ databases">
        <title>Microbes associate with the intestines of laboratory mice.</title>
        <authorList>
            <person name="Navarre W."/>
            <person name="Wong E."/>
            <person name="Huang K.C."/>
            <person name="Tropini C."/>
            <person name="Ng K."/>
            <person name="Yu B."/>
        </authorList>
    </citation>
    <scope>NUCLEOTIDE SEQUENCE [LARGE SCALE GENOMIC DNA]</scope>
    <source>
        <strain evidence="5 6">NM83_B4-11</strain>
    </source>
</reference>
<evidence type="ECO:0000256" key="3">
    <source>
        <dbReference type="SAM" id="MobiDB-lite"/>
    </source>
</evidence>
<accession>A0ABY2QH28</accession>
<evidence type="ECO:0000256" key="2">
    <source>
        <dbReference type="PROSITE-ProRule" id="PRU00169"/>
    </source>
</evidence>
<keyword evidence="1 2" id="KW-0597">Phosphoprotein</keyword>
<feature type="modified residue" description="4-aspartylphosphate" evidence="2">
    <location>
        <position position="63"/>
    </location>
</feature>
<keyword evidence="6" id="KW-1185">Reference proteome</keyword>
<dbReference type="Proteomes" id="UP000308038">
    <property type="component" value="Unassembled WGS sequence"/>
</dbReference>
<dbReference type="InterPro" id="IPR001789">
    <property type="entry name" value="Sig_transdc_resp-reg_receiver"/>
</dbReference>
<evidence type="ECO:0000313" key="5">
    <source>
        <dbReference type="EMBL" id="THG38712.1"/>
    </source>
</evidence>
<evidence type="ECO:0000313" key="6">
    <source>
        <dbReference type="Proteomes" id="UP000308038"/>
    </source>
</evidence>
<evidence type="ECO:0000259" key="4">
    <source>
        <dbReference type="PROSITE" id="PS50110"/>
    </source>
</evidence>
<name>A0ABY2QH28_9SPHN</name>
<feature type="region of interest" description="Disordered" evidence="3">
    <location>
        <begin position="143"/>
        <end position="167"/>
    </location>
</feature>
<dbReference type="PANTHER" id="PTHR44591:SF3">
    <property type="entry name" value="RESPONSE REGULATORY DOMAIN-CONTAINING PROTEIN"/>
    <property type="match status" value="1"/>
</dbReference>
<dbReference type="PANTHER" id="PTHR44591">
    <property type="entry name" value="STRESS RESPONSE REGULATOR PROTEIN 1"/>
    <property type="match status" value="1"/>
</dbReference>
<comment type="caution">
    <text evidence="5">The sequence shown here is derived from an EMBL/GenBank/DDBJ whole genome shotgun (WGS) entry which is preliminary data.</text>
</comment>
<protein>
    <submittedName>
        <fullName evidence="5">Response regulator</fullName>
    </submittedName>
</protein>
<dbReference type="SUPFAM" id="SSF52172">
    <property type="entry name" value="CheY-like"/>
    <property type="match status" value="1"/>
</dbReference>
<dbReference type="InterPro" id="IPR050595">
    <property type="entry name" value="Bact_response_regulator"/>
</dbReference>